<evidence type="ECO:0000256" key="6">
    <source>
        <dbReference type="SAM" id="Phobius"/>
    </source>
</evidence>
<evidence type="ECO:0000256" key="4">
    <source>
        <dbReference type="ARBA" id="ARBA00022989"/>
    </source>
</evidence>
<dbReference type="PANTHER" id="PTHR42718">
    <property type="entry name" value="MAJOR FACILITATOR SUPERFAMILY MULTIDRUG TRANSPORTER MFSC"/>
    <property type="match status" value="1"/>
</dbReference>
<dbReference type="AlphaFoldDB" id="A0A1V2UIU5"/>
<sequence>MQKQKQLQLIPAVLATGIMSFAGVLIETAMNVTFPTLIQEFQISTSQVQWVTTIYLLMIAIIVPLSTYLTKNFSLRTLFLSSNLLFIAGLLVDYFSPTFLLLLLGRVLQGAATGIALPLMFHIILTFAPMGKRGTMMGLGTLTTAIAPAIGPTYGGILTANFSWSHIFLFLLPVLLLSLGIGLYAIPKFKVEKSGRLDLLSVLGISLMFSGSLTFLSMFRDWIGWASLVIAILGFILFYQRTKKADHPLIRLGIFKNHTFRLFLFSFLVYQFLLLGVSFVLPNFVQIVQGNNAFVAGLAMLPGATIGALLSPFSGKLLDQHGPKKPIFIGLLFSLVGWTTLVLILGHASLGFLIACHFFYMIGIGLSYSNMMTTGMNALSMELQGDGNAVFNTLQQFSGAVATTLVAVIINFFQDHRSDSYEAATTLGSKVALSVLLGLLIISLILFIRYMVQKPKQIQN</sequence>
<feature type="transmembrane region" description="Helical" evidence="6">
    <location>
        <begin position="197"/>
        <end position="216"/>
    </location>
</feature>
<protein>
    <submittedName>
        <fullName evidence="8">MFS transporter</fullName>
    </submittedName>
</protein>
<feature type="transmembrane region" description="Helical" evidence="6">
    <location>
        <begin position="12"/>
        <end position="30"/>
    </location>
</feature>
<reference evidence="8 9" key="1">
    <citation type="submission" date="2016-12" db="EMBL/GenBank/DDBJ databases">
        <authorList>
            <person name="Song W.-J."/>
            <person name="Kurnit D.M."/>
        </authorList>
    </citation>
    <scope>NUCLEOTIDE SEQUENCE [LARGE SCALE GENOMIC DNA]</scope>
    <source>
        <strain evidence="8 9">CGB1038-1_S1</strain>
    </source>
</reference>
<dbReference type="PROSITE" id="PS50850">
    <property type="entry name" value="MFS"/>
    <property type="match status" value="1"/>
</dbReference>
<comment type="subcellular location">
    <subcellularLocation>
        <location evidence="1">Cell membrane</location>
        <topology evidence="1">Multi-pass membrane protein</topology>
    </subcellularLocation>
</comment>
<evidence type="ECO:0000256" key="5">
    <source>
        <dbReference type="ARBA" id="ARBA00023136"/>
    </source>
</evidence>
<feature type="transmembrane region" description="Helical" evidence="6">
    <location>
        <begin position="433"/>
        <end position="452"/>
    </location>
</feature>
<feature type="transmembrane region" description="Helical" evidence="6">
    <location>
        <begin position="327"/>
        <end position="344"/>
    </location>
</feature>
<feature type="transmembrane region" description="Helical" evidence="6">
    <location>
        <begin position="260"/>
        <end position="281"/>
    </location>
</feature>
<feature type="domain" description="Major facilitator superfamily (MFS) profile" evidence="7">
    <location>
        <begin position="8"/>
        <end position="455"/>
    </location>
</feature>
<accession>A0A1V2UIU5</accession>
<feature type="transmembrane region" description="Helical" evidence="6">
    <location>
        <begin position="350"/>
        <end position="368"/>
    </location>
</feature>
<feature type="transmembrane region" description="Helical" evidence="6">
    <location>
        <begin position="164"/>
        <end position="185"/>
    </location>
</feature>
<dbReference type="GO" id="GO:0022857">
    <property type="term" value="F:transmembrane transporter activity"/>
    <property type="evidence" value="ECO:0007669"/>
    <property type="project" value="InterPro"/>
</dbReference>
<dbReference type="Pfam" id="PF07690">
    <property type="entry name" value="MFS_1"/>
    <property type="match status" value="1"/>
</dbReference>
<evidence type="ECO:0000313" key="8">
    <source>
        <dbReference type="EMBL" id="ONN43305.1"/>
    </source>
</evidence>
<keyword evidence="3 6" id="KW-0812">Transmembrane</keyword>
<dbReference type="SUPFAM" id="SSF103473">
    <property type="entry name" value="MFS general substrate transporter"/>
    <property type="match status" value="1"/>
</dbReference>
<evidence type="ECO:0000256" key="2">
    <source>
        <dbReference type="ARBA" id="ARBA00022448"/>
    </source>
</evidence>
<feature type="transmembrane region" description="Helical" evidence="6">
    <location>
        <begin position="139"/>
        <end position="158"/>
    </location>
</feature>
<dbReference type="InterPro" id="IPR011701">
    <property type="entry name" value="MFS"/>
</dbReference>
<evidence type="ECO:0000256" key="3">
    <source>
        <dbReference type="ARBA" id="ARBA00022692"/>
    </source>
</evidence>
<dbReference type="RefSeq" id="WP_062805621.1">
    <property type="nucleotide sequence ID" value="NZ_CABMMO010000006.1"/>
</dbReference>
<feature type="transmembrane region" description="Helical" evidence="6">
    <location>
        <begin position="107"/>
        <end position="127"/>
    </location>
</feature>
<dbReference type="Proteomes" id="UP000189299">
    <property type="component" value="Unassembled WGS sequence"/>
</dbReference>
<proteinExistence type="predicted"/>
<evidence type="ECO:0000256" key="1">
    <source>
        <dbReference type="ARBA" id="ARBA00004651"/>
    </source>
</evidence>
<dbReference type="PRINTS" id="PR01036">
    <property type="entry name" value="TCRTETB"/>
</dbReference>
<organism evidence="8 9">
    <name type="scientific">Enterococcus mundtii</name>
    <dbReference type="NCBI Taxonomy" id="53346"/>
    <lineage>
        <taxon>Bacteria</taxon>
        <taxon>Bacillati</taxon>
        <taxon>Bacillota</taxon>
        <taxon>Bacilli</taxon>
        <taxon>Lactobacillales</taxon>
        <taxon>Enterococcaceae</taxon>
        <taxon>Enterococcus</taxon>
    </lineage>
</organism>
<keyword evidence="4 6" id="KW-1133">Transmembrane helix</keyword>
<feature type="transmembrane region" description="Helical" evidence="6">
    <location>
        <begin position="293"/>
        <end position="315"/>
    </location>
</feature>
<evidence type="ECO:0000259" key="7">
    <source>
        <dbReference type="PROSITE" id="PS50850"/>
    </source>
</evidence>
<feature type="transmembrane region" description="Helical" evidence="6">
    <location>
        <begin position="389"/>
        <end position="413"/>
    </location>
</feature>
<dbReference type="InterPro" id="IPR036259">
    <property type="entry name" value="MFS_trans_sf"/>
</dbReference>
<dbReference type="PANTHER" id="PTHR42718:SF9">
    <property type="entry name" value="MAJOR FACILITATOR SUPERFAMILY MULTIDRUG TRANSPORTER MFSC"/>
    <property type="match status" value="1"/>
</dbReference>
<keyword evidence="2" id="KW-0813">Transport</keyword>
<dbReference type="Gene3D" id="1.20.1720.10">
    <property type="entry name" value="Multidrug resistance protein D"/>
    <property type="match status" value="1"/>
</dbReference>
<dbReference type="GO" id="GO:0005886">
    <property type="term" value="C:plasma membrane"/>
    <property type="evidence" value="ECO:0007669"/>
    <property type="project" value="UniProtKB-SubCell"/>
</dbReference>
<name>A0A1V2UIU5_ENTMU</name>
<dbReference type="Gene3D" id="1.20.1250.20">
    <property type="entry name" value="MFS general substrate transporter like domains"/>
    <property type="match status" value="1"/>
</dbReference>
<feature type="transmembrane region" description="Helical" evidence="6">
    <location>
        <begin position="222"/>
        <end position="239"/>
    </location>
</feature>
<dbReference type="EMBL" id="MSTR01000006">
    <property type="protein sequence ID" value="ONN43305.1"/>
    <property type="molecule type" value="Genomic_DNA"/>
</dbReference>
<evidence type="ECO:0000313" key="9">
    <source>
        <dbReference type="Proteomes" id="UP000189299"/>
    </source>
</evidence>
<dbReference type="InterPro" id="IPR020846">
    <property type="entry name" value="MFS_dom"/>
</dbReference>
<comment type="caution">
    <text evidence="8">The sequence shown here is derived from an EMBL/GenBank/DDBJ whole genome shotgun (WGS) entry which is preliminary data.</text>
</comment>
<keyword evidence="5 6" id="KW-0472">Membrane</keyword>
<dbReference type="OrthoDB" id="9816041at2"/>
<feature type="transmembrane region" description="Helical" evidence="6">
    <location>
        <begin position="50"/>
        <end position="70"/>
    </location>
</feature>
<feature type="transmembrane region" description="Helical" evidence="6">
    <location>
        <begin position="77"/>
        <end position="95"/>
    </location>
</feature>
<gene>
    <name evidence="8" type="ORF">BTN92_07625</name>
</gene>
<dbReference type="STRING" id="53346.A5802_000131"/>